<dbReference type="SUPFAM" id="SSF103473">
    <property type="entry name" value="MFS general substrate transporter"/>
    <property type="match status" value="1"/>
</dbReference>
<dbReference type="Proteomes" id="UP001372834">
    <property type="component" value="Unassembled WGS sequence"/>
</dbReference>
<evidence type="ECO:0000259" key="9">
    <source>
        <dbReference type="PROSITE" id="PS50850"/>
    </source>
</evidence>
<evidence type="ECO:0000313" key="10">
    <source>
        <dbReference type="EMBL" id="KAK6643119.1"/>
    </source>
</evidence>
<feature type="region of interest" description="Disordered" evidence="7">
    <location>
        <begin position="487"/>
        <end position="507"/>
    </location>
</feature>
<feature type="transmembrane region" description="Helical" evidence="8">
    <location>
        <begin position="32"/>
        <end position="52"/>
    </location>
</feature>
<accession>A0AAN8XLR8</accession>
<sequence length="507" mass="56019">MCGYIAAYIIQSNNQFTLSKWIISLMKTKDTCYIFLIPQRYVLALMGFLAMVNAYQLRVCLNIAITEMVVEKHSKTHSPSTSTLFDWSEETQSIILGAFYYGYVISHLPGGIIADHFGGKYTLGVGILCTSVVTLLLPLAANAGVGWLIASRVVTGIGEGAVFPALNVLIARWIPLEERGLLGSLIFADMRPVFFLGSQMGSVVGILVSGFLLQSYKGQWEIVFYVFGGIGVAWFLIWTILCYGDPESHPFISEIEENYLKQNLVQSNKKRPSPPWKAVVTSVPVWALILAQIGHDWGFYTMVTDLPKYMKNVLNFEISENGVVSSIPYVVMWIVSMTSGCLADYLIKRKILTVTNTRKLFTTIAHVGPSITLVAAGYSGQDRVLVVTLFALTLGLMGTFYPGMKINALDLSPNFAGTLMAIINGIGGTTGIISPLIVAILAPTQTVDEWRLVFWVTLGINAVTGLVYLIYGSGELQPWNEYGFETNKEEKEDEKEIEIKDETEKVE</sequence>
<evidence type="ECO:0000313" key="11">
    <source>
        <dbReference type="Proteomes" id="UP001372834"/>
    </source>
</evidence>
<dbReference type="PROSITE" id="PS50850">
    <property type="entry name" value="MFS"/>
    <property type="match status" value="1"/>
</dbReference>
<gene>
    <name evidence="10" type="ORF">RUM43_004622</name>
</gene>
<evidence type="ECO:0000256" key="4">
    <source>
        <dbReference type="ARBA" id="ARBA00022847"/>
    </source>
</evidence>
<dbReference type="EMBL" id="JAWJWE010000002">
    <property type="protein sequence ID" value="KAK6643119.1"/>
    <property type="molecule type" value="Genomic_DNA"/>
</dbReference>
<dbReference type="FunFam" id="1.20.1250.20:FF:000423">
    <property type="entry name" value="Putative inorganic phosphate cotransporter-like Protein"/>
    <property type="match status" value="1"/>
</dbReference>
<evidence type="ECO:0000256" key="8">
    <source>
        <dbReference type="SAM" id="Phobius"/>
    </source>
</evidence>
<protein>
    <recommendedName>
        <fullName evidence="9">Major facilitator superfamily (MFS) profile domain-containing protein</fullName>
    </recommendedName>
</protein>
<dbReference type="InterPro" id="IPR011701">
    <property type="entry name" value="MFS"/>
</dbReference>
<dbReference type="InterPro" id="IPR036259">
    <property type="entry name" value="MFS_trans_sf"/>
</dbReference>
<dbReference type="PANTHER" id="PTHR11662">
    <property type="entry name" value="SOLUTE CARRIER FAMILY 17"/>
    <property type="match status" value="1"/>
</dbReference>
<keyword evidence="2" id="KW-0813">Transport</keyword>
<evidence type="ECO:0000256" key="3">
    <source>
        <dbReference type="ARBA" id="ARBA00022692"/>
    </source>
</evidence>
<feature type="transmembrane region" description="Helical" evidence="8">
    <location>
        <begin position="452"/>
        <end position="471"/>
    </location>
</feature>
<organism evidence="10 11">
    <name type="scientific">Polyplax serrata</name>
    <name type="common">Common mouse louse</name>
    <dbReference type="NCBI Taxonomy" id="468196"/>
    <lineage>
        <taxon>Eukaryota</taxon>
        <taxon>Metazoa</taxon>
        <taxon>Ecdysozoa</taxon>
        <taxon>Arthropoda</taxon>
        <taxon>Hexapoda</taxon>
        <taxon>Insecta</taxon>
        <taxon>Pterygota</taxon>
        <taxon>Neoptera</taxon>
        <taxon>Paraneoptera</taxon>
        <taxon>Psocodea</taxon>
        <taxon>Troctomorpha</taxon>
        <taxon>Phthiraptera</taxon>
        <taxon>Anoplura</taxon>
        <taxon>Polyplacidae</taxon>
        <taxon>Polyplax</taxon>
    </lineage>
</organism>
<dbReference type="Gene3D" id="1.20.1250.20">
    <property type="entry name" value="MFS general substrate transporter like domains"/>
    <property type="match status" value="2"/>
</dbReference>
<dbReference type="GO" id="GO:0006820">
    <property type="term" value="P:monoatomic anion transport"/>
    <property type="evidence" value="ECO:0007669"/>
    <property type="project" value="TreeGrafter"/>
</dbReference>
<evidence type="ECO:0000256" key="6">
    <source>
        <dbReference type="ARBA" id="ARBA00023136"/>
    </source>
</evidence>
<name>A0AAN8XLR8_POLSC</name>
<feature type="compositionally biased region" description="Basic and acidic residues" evidence="7">
    <location>
        <begin position="497"/>
        <end position="507"/>
    </location>
</feature>
<dbReference type="GO" id="GO:0016020">
    <property type="term" value="C:membrane"/>
    <property type="evidence" value="ECO:0007669"/>
    <property type="project" value="UniProtKB-SubCell"/>
</dbReference>
<feature type="transmembrane region" description="Helical" evidence="8">
    <location>
        <begin position="415"/>
        <end position="440"/>
    </location>
</feature>
<evidence type="ECO:0000256" key="7">
    <source>
        <dbReference type="SAM" id="MobiDB-lite"/>
    </source>
</evidence>
<feature type="transmembrane region" description="Helical" evidence="8">
    <location>
        <begin position="278"/>
        <end position="300"/>
    </location>
</feature>
<comment type="caution">
    <text evidence="10">The sequence shown here is derived from an EMBL/GenBank/DDBJ whole genome shotgun (WGS) entry which is preliminary data.</text>
</comment>
<dbReference type="Pfam" id="PF07690">
    <property type="entry name" value="MFS_1"/>
    <property type="match status" value="1"/>
</dbReference>
<dbReference type="AlphaFoldDB" id="A0AAN8XLR8"/>
<evidence type="ECO:0000256" key="2">
    <source>
        <dbReference type="ARBA" id="ARBA00022448"/>
    </source>
</evidence>
<evidence type="ECO:0000256" key="1">
    <source>
        <dbReference type="ARBA" id="ARBA00004141"/>
    </source>
</evidence>
<comment type="subcellular location">
    <subcellularLocation>
        <location evidence="1">Membrane</location>
        <topology evidence="1">Multi-pass membrane protein</topology>
    </subcellularLocation>
</comment>
<reference evidence="10 11" key="1">
    <citation type="submission" date="2023-10" db="EMBL/GenBank/DDBJ databases">
        <title>Genomes of two closely related lineages of the louse Polyplax serrata with different host specificities.</title>
        <authorList>
            <person name="Martinu J."/>
            <person name="Tarabai H."/>
            <person name="Stefka J."/>
            <person name="Hypsa V."/>
        </authorList>
    </citation>
    <scope>NUCLEOTIDE SEQUENCE [LARGE SCALE GENOMIC DNA]</scope>
    <source>
        <strain evidence="10">HR10_N</strain>
    </source>
</reference>
<keyword evidence="6 8" id="KW-0472">Membrane</keyword>
<feature type="transmembrane region" description="Helical" evidence="8">
    <location>
        <begin position="359"/>
        <end position="378"/>
    </location>
</feature>
<dbReference type="InterPro" id="IPR020846">
    <property type="entry name" value="MFS_dom"/>
</dbReference>
<feature type="transmembrane region" description="Helical" evidence="8">
    <location>
        <begin position="94"/>
        <end position="114"/>
    </location>
</feature>
<keyword evidence="5 8" id="KW-1133">Transmembrane helix</keyword>
<dbReference type="InterPro" id="IPR050382">
    <property type="entry name" value="MFS_Na/Anion_cotransporter"/>
</dbReference>
<dbReference type="PANTHER" id="PTHR11662:SF415">
    <property type="entry name" value="AT30085P-RELATED"/>
    <property type="match status" value="1"/>
</dbReference>
<feature type="transmembrane region" description="Helical" evidence="8">
    <location>
        <begin position="121"/>
        <end position="141"/>
    </location>
</feature>
<keyword evidence="4" id="KW-0769">Symport</keyword>
<feature type="transmembrane region" description="Helical" evidence="8">
    <location>
        <begin position="384"/>
        <end position="403"/>
    </location>
</feature>
<feature type="transmembrane region" description="Helical" evidence="8">
    <location>
        <begin position="222"/>
        <end position="243"/>
    </location>
</feature>
<dbReference type="GO" id="GO:0015293">
    <property type="term" value="F:symporter activity"/>
    <property type="evidence" value="ECO:0007669"/>
    <property type="project" value="UniProtKB-KW"/>
</dbReference>
<evidence type="ECO:0000256" key="5">
    <source>
        <dbReference type="ARBA" id="ARBA00022989"/>
    </source>
</evidence>
<keyword evidence="3 8" id="KW-0812">Transmembrane</keyword>
<proteinExistence type="predicted"/>
<feature type="domain" description="Major facilitator superfamily (MFS) profile" evidence="9">
    <location>
        <begin position="39"/>
        <end position="476"/>
    </location>
</feature>
<dbReference type="CDD" id="cd17318">
    <property type="entry name" value="MFS_SLC17"/>
    <property type="match status" value="1"/>
</dbReference>
<feature type="transmembrane region" description="Helical" evidence="8">
    <location>
        <begin position="192"/>
        <end position="216"/>
    </location>
</feature>
<dbReference type="FunFam" id="1.20.1250.20:FF:000003">
    <property type="entry name" value="Solute carrier family 17 member 3"/>
    <property type="match status" value="1"/>
</dbReference>